<dbReference type="AlphaFoldDB" id="A0A6C0FA74"/>
<sequence>MNLENVKNMEIDLAKRDKKLANLEAQMYAKRFLLIQKRRALANAVKQNNFLEEVKKDYDAYHKHIVEQRQEQINAMEYINNYITEISNEGTLSDEKINETKIQQEWILSELRKIKSELDEIINA</sequence>
<protein>
    <submittedName>
        <fullName evidence="1">Uncharacterized protein</fullName>
    </submittedName>
</protein>
<name>A0A6C0FA74_9ZZZZ</name>
<proteinExistence type="predicted"/>
<reference evidence="1" key="1">
    <citation type="journal article" date="2020" name="Nature">
        <title>Giant virus diversity and host interactions through global metagenomics.</title>
        <authorList>
            <person name="Schulz F."/>
            <person name="Roux S."/>
            <person name="Paez-Espino D."/>
            <person name="Jungbluth S."/>
            <person name="Walsh D.A."/>
            <person name="Denef V.J."/>
            <person name="McMahon K.D."/>
            <person name="Konstantinidis K.T."/>
            <person name="Eloe-Fadrosh E.A."/>
            <person name="Kyrpides N.C."/>
            <person name="Woyke T."/>
        </authorList>
    </citation>
    <scope>NUCLEOTIDE SEQUENCE</scope>
    <source>
        <strain evidence="1">GVMAG-S-ERX556106-38</strain>
    </source>
</reference>
<dbReference type="EMBL" id="MN738834">
    <property type="protein sequence ID" value="QHT38766.1"/>
    <property type="molecule type" value="Genomic_DNA"/>
</dbReference>
<accession>A0A6C0FA74</accession>
<evidence type="ECO:0000313" key="1">
    <source>
        <dbReference type="EMBL" id="QHT38766.1"/>
    </source>
</evidence>
<organism evidence="1">
    <name type="scientific">viral metagenome</name>
    <dbReference type="NCBI Taxonomy" id="1070528"/>
    <lineage>
        <taxon>unclassified sequences</taxon>
        <taxon>metagenomes</taxon>
        <taxon>organismal metagenomes</taxon>
    </lineage>
</organism>